<evidence type="ECO:0000313" key="2">
    <source>
        <dbReference type="Proteomes" id="UP000198694"/>
    </source>
</evidence>
<protein>
    <submittedName>
        <fullName evidence="1">Uncharacterized protein</fullName>
    </submittedName>
</protein>
<dbReference type="OrthoDB" id="2967034at2"/>
<dbReference type="RefSeq" id="WP_093211569.1">
    <property type="nucleotide sequence ID" value="NZ_FNFL01000001.1"/>
</dbReference>
<reference evidence="1 2" key="1">
    <citation type="submission" date="2016-10" db="EMBL/GenBank/DDBJ databases">
        <authorList>
            <person name="de Groot N.N."/>
        </authorList>
    </citation>
    <scope>NUCLEOTIDE SEQUENCE [LARGE SCALE GENOMIC DNA]</scope>
    <source>
        <strain evidence="1 2">CGMCC 1.6502</strain>
    </source>
</reference>
<accession>A0A1G8WSU9</accession>
<gene>
    <name evidence="1" type="ORF">SAMN05216243_0978</name>
</gene>
<dbReference type="EMBL" id="FNFL01000001">
    <property type="protein sequence ID" value="SDJ81324.1"/>
    <property type="molecule type" value="Genomic_DNA"/>
</dbReference>
<evidence type="ECO:0000313" key="1">
    <source>
        <dbReference type="EMBL" id="SDJ81324.1"/>
    </source>
</evidence>
<organism evidence="1 2">
    <name type="scientific">Sediminibacillus albus</name>
    <dbReference type="NCBI Taxonomy" id="407036"/>
    <lineage>
        <taxon>Bacteria</taxon>
        <taxon>Bacillati</taxon>
        <taxon>Bacillota</taxon>
        <taxon>Bacilli</taxon>
        <taxon>Bacillales</taxon>
        <taxon>Bacillaceae</taxon>
        <taxon>Sediminibacillus</taxon>
    </lineage>
</organism>
<dbReference type="Proteomes" id="UP000198694">
    <property type="component" value="Unassembled WGS sequence"/>
</dbReference>
<proteinExistence type="predicted"/>
<sequence>MAKGTLYYEKTPAGFRQITDPREQEQMLNNQTRHHEAVLMNSSPILDRLRTEWRAKQLNTDSIDKLQGIINTLNTPQVRGGLQQLVNFVRTRFPKNLMNGVVKNMSNKDFGELLKSLTSNGDTNKLMDKVLNDPELSKDAMETMKEMLSDEEKFKSMTKMMSDMLGGDDKDNEE</sequence>
<name>A0A1G8WSU9_9BACI</name>
<keyword evidence="2" id="KW-1185">Reference proteome</keyword>
<dbReference type="AlphaFoldDB" id="A0A1G8WSU9"/>
<dbReference type="STRING" id="407036.SAMN05216243_0978"/>